<evidence type="ECO:0000313" key="3">
    <source>
        <dbReference type="Proteomes" id="UP000219182"/>
    </source>
</evidence>
<dbReference type="Proteomes" id="UP000219182">
    <property type="component" value="Unassembled WGS sequence"/>
</dbReference>
<name>A0A2A6FK18_9HYPH</name>
<feature type="domain" description="BioF2-like acetyltransferase" evidence="1">
    <location>
        <begin position="186"/>
        <end position="331"/>
    </location>
</feature>
<gene>
    <name evidence="2" type="ORF">CN311_07170</name>
</gene>
<dbReference type="AlphaFoldDB" id="A0A2A6FK18"/>
<accession>A0A2A6FK18</accession>
<protein>
    <submittedName>
        <fullName evidence="2">GNAT family N-acetyltransferase</fullName>
    </submittedName>
</protein>
<evidence type="ECO:0000259" key="1">
    <source>
        <dbReference type="Pfam" id="PF13480"/>
    </source>
</evidence>
<keyword evidence="3" id="KW-1185">Reference proteome</keyword>
<evidence type="ECO:0000313" key="2">
    <source>
        <dbReference type="EMBL" id="PDQ21808.1"/>
    </source>
</evidence>
<dbReference type="InterPro" id="IPR016181">
    <property type="entry name" value="Acyl_CoA_acyltransferase"/>
</dbReference>
<comment type="caution">
    <text evidence="2">The sequence shown here is derived from an EMBL/GenBank/DDBJ whole genome shotgun (WGS) entry which is preliminary data.</text>
</comment>
<proteinExistence type="predicted"/>
<dbReference type="InterPro" id="IPR038740">
    <property type="entry name" value="BioF2-like_GNAT_dom"/>
</dbReference>
<keyword evidence="2" id="KW-0808">Transferase</keyword>
<sequence>MNTFVSIDAVGTERLEIVRSADRLAAVEAQWMQLWHRTDGLIFQSHAWVSAWWSTVADRDQRALRIGLVWNGDRLVAVIPLAIGKRKGLRFLEWAASSYTDYGDILVAPECSLSALQDLWAQLCDAGGFDLAFLNRLLPDAAVRKIFAAGGASSGIRLRPNHREEVSYRVGGPWKSGAAWFEDQSKKTRQNYRRGIKTLEETGKVKFRLLAPDEPLQPVLDRLSVLKRRWLVQHSRESQLYEEGTPVLAALVDVLARAGVLRIFVLECDGVMVAVSINFIQRQVMMAFVTTFDPDFSRASPGIILIMDYIQWSIDHGLGMVDFLCGAEAFKNKFATQAVTLQSVLGTRTAQGTLASVADGIRERIRHARQRKLAPSQDAA</sequence>
<dbReference type="RefSeq" id="WP_097572631.1">
    <property type="nucleotide sequence ID" value="NZ_NWQG01000039.1"/>
</dbReference>
<dbReference type="SUPFAM" id="SSF55729">
    <property type="entry name" value="Acyl-CoA N-acyltransferases (Nat)"/>
    <property type="match status" value="1"/>
</dbReference>
<dbReference type="GO" id="GO:0016740">
    <property type="term" value="F:transferase activity"/>
    <property type="evidence" value="ECO:0007669"/>
    <property type="project" value="UniProtKB-KW"/>
</dbReference>
<dbReference type="Pfam" id="PF13480">
    <property type="entry name" value="Acetyltransf_6"/>
    <property type="match status" value="1"/>
</dbReference>
<organism evidence="2 3">
    <name type="scientific">Mesorhizobium sanjuanii</name>
    <dbReference type="NCBI Taxonomy" id="2037900"/>
    <lineage>
        <taxon>Bacteria</taxon>
        <taxon>Pseudomonadati</taxon>
        <taxon>Pseudomonadota</taxon>
        <taxon>Alphaproteobacteria</taxon>
        <taxon>Hyphomicrobiales</taxon>
        <taxon>Phyllobacteriaceae</taxon>
        <taxon>Mesorhizobium</taxon>
    </lineage>
</organism>
<reference evidence="2 3" key="1">
    <citation type="submission" date="2017-09" db="EMBL/GenBank/DDBJ databases">
        <title>Mesorhizobum sanjuanii sp. nov. isolated from nodules of Lotus tenuis in saline-alkaline lowlands of Flooding Pampa.</title>
        <authorList>
            <person name="Sannazzaro A.I."/>
            <person name="Torres Tejerizo G.A."/>
            <person name="Fontana F."/>
            <person name="Cumpa Velazquez L.M."/>
            <person name="Hansen L."/>
            <person name="Pistorio M."/>
            <person name="Estrella M.J."/>
        </authorList>
    </citation>
    <scope>NUCLEOTIDE SEQUENCE [LARGE SCALE GENOMIC DNA]</scope>
    <source>
        <strain evidence="2 3">BSA136</strain>
    </source>
</reference>
<dbReference type="EMBL" id="NWQG01000039">
    <property type="protein sequence ID" value="PDQ21808.1"/>
    <property type="molecule type" value="Genomic_DNA"/>
</dbReference>
<dbReference type="Gene3D" id="3.40.630.30">
    <property type="match status" value="1"/>
</dbReference>